<dbReference type="Pfam" id="PF00432">
    <property type="entry name" value="Prenyltrans"/>
    <property type="match status" value="2"/>
</dbReference>
<dbReference type="EMBL" id="SIHJ01000001">
    <property type="protein sequence ID" value="TWT36550.1"/>
    <property type="molecule type" value="Genomic_DNA"/>
</dbReference>
<dbReference type="InterPro" id="IPR001330">
    <property type="entry name" value="Prenyltrans"/>
</dbReference>
<dbReference type="SUPFAM" id="SSF48239">
    <property type="entry name" value="Terpenoid cyclases/Protein prenyltransferases"/>
    <property type="match status" value="2"/>
</dbReference>
<sequence>MLQVARLSPNLLGDATPLVEGFLRGQINPDGGFQDRDGKSDLYYTAFGLQGLTALQAELPVEQTRGYLESFGDGEGQDSVHVACLARCWASLDRDAVPAELADALLARIECRRTPDGGYHIDPGATRGDIYGCFLALGAYEDLGRTPPGPERLLECVASLRTPDGGYANADDMPMGLTPSSAAAATMFRRLGRAADAGSELELWLLRQIHPDGGFYAAQGAPFPDLLSTATALHALASMQSDLEPLKEPCLDYIDTLWTARGGFYGTWEDDALDCEYTFYGLLALGHLSL</sequence>
<evidence type="ECO:0000256" key="1">
    <source>
        <dbReference type="ARBA" id="ARBA00022737"/>
    </source>
</evidence>
<feature type="domain" description="Prenyltransferase alpha-alpha toroid" evidence="2">
    <location>
        <begin position="199"/>
        <end position="282"/>
    </location>
</feature>
<dbReference type="GO" id="GO:0016740">
    <property type="term" value="F:transferase activity"/>
    <property type="evidence" value="ECO:0007669"/>
    <property type="project" value="UniProtKB-KW"/>
</dbReference>
<dbReference type="Gene3D" id="1.50.10.20">
    <property type="match status" value="2"/>
</dbReference>
<organism evidence="3 4">
    <name type="scientific">Posidoniimonas corsicana</name>
    <dbReference type="NCBI Taxonomy" id="1938618"/>
    <lineage>
        <taxon>Bacteria</taxon>
        <taxon>Pseudomonadati</taxon>
        <taxon>Planctomycetota</taxon>
        <taxon>Planctomycetia</taxon>
        <taxon>Pirellulales</taxon>
        <taxon>Lacipirellulaceae</taxon>
        <taxon>Posidoniimonas</taxon>
    </lineage>
</organism>
<evidence type="ECO:0000313" key="4">
    <source>
        <dbReference type="Proteomes" id="UP000316714"/>
    </source>
</evidence>
<accession>A0A5C5VFB3</accession>
<keyword evidence="1" id="KW-0677">Repeat</keyword>
<dbReference type="AlphaFoldDB" id="A0A5C5VFB3"/>
<keyword evidence="4" id="KW-1185">Reference proteome</keyword>
<name>A0A5C5VFB3_9BACT</name>
<protein>
    <submittedName>
        <fullName evidence="3">Prenyltransferase and squalene oxidase repeat protein</fullName>
    </submittedName>
</protein>
<feature type="domain" description="Prenyltransferase alpha-alpha toroid" evidence="2">
    <location>
        <begin position="23"/>
        <end position="58"/>
    </location>
</feature>
<dbReference type="RefSeq" id="WP_146563545.1">
    <property type="nucleotide sequence ID" value="NZ_SIHJ01000001.1"/>
</dbReference>
<keyword evidence="3" id="KW-0808">Transferase</keyword>
<comment type="caution">
    <text evidence="3">The sequence shown here is derived from an EMBL/GenBank/DDBJ whole genome shotgun (WGS) entry which is preliminary data.</text>
</comment>
<reference evidence="3 4" key="1">
    <citation type="submission" date="2019-02" db="EMBL/GenBank/DDBJ databases">
        <title>Deep-cultivation of Planctomycetes and their phenomic and genomic characterization uncovers novel biology.</title>
        <authorList>
            <person name="Wiegand S."/>
            <person name="Jogler M."/>
            <person name="Boedeker C."/>
            <person name="Pinto D."/>
            <person name="Vollmers J."/>
            <person name="Rivas-Marin E."/>
            <person name="Kohn T."/>
            <person name="Peeters S.H."/>
            <person name="Heuer A."/>
            <person name="Rast P."/>
            <person name="Oberbeckmann S."/>
            <person name="Bunk B."/>
            <person name="Jeske O."/>
            <person name="Meyerdierks A."/>
            <person name="Storesund J.E."/>
            <person name="Kallscheuer N."/>
            <person name="Luecker S."/>
            <person name="Lage O.M."/>
            <person name="Pohl T."/>
            <person name="Merkel B.J."/>
            <person name="Hornburger P."/>
            <person name="Mueller R.-W."/>
            <person name="Bruemmer F."/>
            <person name="Labrenz M."/>
            <person name="Spormann A.M."/>
            <person name="Op Den Camp H."/>
            <person name="Overmann J."/>
            <person name="Amann R."/>
            <person name="Jetten M.S.M."/>
            <person name="Mascher T."/>
            <person name="Medema M.H."/>
            <person name="Devos D.P."/>
            <person name="Kaster A.-K."/>
            <person name="Ovreas L."/>
            <person name="Rohde M."/>
            <person name="Galperin M.Y."/>
            <person name="Jogler C."/>
        </authorList>
    </citation>
    <scope>NUCLEOTIDE SEQUENCE [LARGE SCALE GENOMIC DNA]</scope>
    <source>
        <strain evidence="3 4">KOR34</strain>
    </source>
</reference>
<dbReference type="Proteomes" id="UP000316714">
    <property type="component" value="Unassembled WGS sequence"/>
</dbReference>
<evidence type="ECO:0000313" key="3">
    <source>
        <dbReference type="EMBL" id="TWT36550.1"/>
    </source>
</evidence>
<gene>
    <name evidence="3" type="ORF">KOR34_14560</name>
</gene>
<proteinExistence type="predicted"/>
<dbReference type="CDD" id="cd00688">
    <property type="entry name" value="ISOPREN_C2_like"/>
    <property type="match status" value="1"/>
</dbReference>
<evidence type="ECO:0000259" key="2">
    <source>
        <dbReference type="Pfam" id="PF00432"/>
    </source>
</evidence>
<dbReference type="InterPro" id="IPR008930">
    <property type="entry name" value="Terpenoid_cyclase/PrenylTrfase"/>
</dbReference>
<dbReference type="OrthoDB" id="257049at2"/>